<evidence type="ECO:0000313" key="8">
    <source>
        <dbReference type="EMBL" id="OQV11516.1"/>
    </source>
</evidence>
<feature type="compositionally biased region" description="Pro residues" evidence="5">
    <location>
        <begin position="92"/>
        <end position="108"/>
    </location>
</feature>
<organism evidence="8 9">
    <name type="scientific">Hypsibius exemplaris</name>
    <name type="common">Freshwater tardigrade</name>
    <dbReference type="NCBI Taxonomy" id="2072580"/>
    <lineage>
        <taxon>Eukaryota</taxon>
        <taxon>Metazoa</taxon>
        <taxon>Ecdysozoa</taxon>
        <taxon>Tardigrada</taxon>
        <taxon>Eutardigrada</taxon>
        <taxon>Parachela</taxon>
        <taxon>Hypsibioidea</taxon>
        <taxon>Hypsibiidae</taxon>
        <taxon>Hypsibius</taxon>
    </lineage>
</organism>
<dbReference type="PANTHER" id="PTHR23340">
    <property type="entry name" value="ARGININE/SERINE RICH SPLICING FACTOR SF4/14"/>
    <property type="match status" value="1"/>
</dbReference>
<dbReference type="GO" id="GO:0006397">
    <property type="term" value="P:mRNA processing"/>
    <property type="evidence" value="ECO:0007669"/>
    <property type="project" value="UniProtKB-KW"/>
</dbReference>
<dbReference type="OrthoDB" id="4822at2759"/>
<sequence>MVIASEVVPHSLDPQKLCPSRARALGDFNPHPTILRRENSCLPIFFIYQCYADFDMDIKAILEAKKREIEAKLLAKNGQSGQPAFDSTSSIPVPPIPPTPINIPPVPPSALEQDISQISESMEQLIHNLARDVARDGPLLEEQRRRETGSEQYEFLSRPQSAAYLLYQQRLGELRQIQLLASRKRPAEFEPSQSGVVEGAQSTLRKRSSRWGPQPPTEVLSAPIAVLNEEQASELELIHLRQQLAERNMSLAAKAGVAEIQLGLGIPSAEHRMRALEMEKTKEKAKILTKMGEGKHHMQDFLPKEELLKFIKPRDGSLPVATPVAQYEDNKLTETNVGYQMLKKFGWSEGKGLGAGGSGISAPVSSVTPLERAGLGTKKPDEPSAEDDEFSLYRKRMMTAYKYRPNPLNNPRRPYY</sequence>
<evidence type="ECO:0000313" key="9">
    <source>
        <dbReference type="Proteomes" id="UP000192578"/>
    </source>
</evidence>
<dbReference type="SMART" id="SM00443">
    <property type="entry name" value="G_patch"/>
    <property type="match status" value="1"/>
</dbReference>
<evidence type="ECO:0000259" key="7">
    <source>
        <dbReference type="PROSITE" id="PS50174"/>
    </source>
</evidence>
<gene>
    <name evidence="8" type="ORF">BV898_14172</name>
</gene>
<keyword evidence="9" id="KW-1185">Reference proteome</keyword>
<dbReference type="GO" id="GO:0008380">
    <property type="term" value="P:RNA splicing"/>
    <property type="evidence" value="ECO:0007669"/>
    <property type="project" value="UniProtKB-KW"/>
</dbReference>
<dbReference type="PROSITE" id="PS50174">
    <property type="entry name" value="G_PATCH"/>
    <property type="match status" value="1"/>
</dbReference>
<dbReference type="GO" id="GO:0003723">
    <property type="term" value="F:RNA binding"/>
    <property type="evidence" value="ECO:0007669"/>
    <property type="project" value="InterPro"/>
</dbReference>
<evidence type="ECO:0000256" key="1">
    <source>
        <dbReference type="ARBA" id="ARBA00004123"/>
    </source>
</evidence>
<comment type="caution">
    <text evidence="8">The sequence shown here is derived from an EMBL/GenBank/DDBJ whole genome shotgun (WGS) entry which is preliminary data.</text>
</comment>
<dbReference type="PANTHER" id="PTHR23340:SF0">
    <property type="entry name" value="SURP AND G-PATCH DOMAIN-CONTAINING PROTEIN 1 ISOFORM X1"/>
    <property type="match status" value="1"/>
</dbReference>
<keyword evidence="4" id="KW-0539">Nucleus</keyword>
<dbReference type="SUPFAM" id="SSF109905">
    <property type="entry name" value="Surp module (SWAP domain)"/>
    <property type="match status" value="1"/>
</dbReference>
<dbReference type="SMART" id="SM00648">
    <property type="entry name" value="SWAP"/>
    <property type="match status" value="1"/>
</dbReference>
<evidence type="ECO:0000256" key="4">
    <source>
        <dbReference type="ARBA" id="ARBA00023242"/>
    </source>
</evidence>
<feature type="region of interest" description="Disordered" evidence="5">
    <location>
        <begin position="79"/>
        <end position="108"/>
    </location>
</feature>
<keyword evidence="2" id="KW-0507">mRNA processing</keyword>
<dbReference type="Gene3D" id="1.10.10.790">
    <property type="entry name" value="Surp module"/>
    <property type="match status" value="1"/>
</dbReference>
<dbReference type="PROSITE" id="PS50128">
    <property type="entry name" value="SURP"/>
    <property type="match status" value="1"/>
</dbReference>
<evidence type="ECO:0000256" key="3">
    <source>
        <dbReference type="ARBA" id="ARBA00023187"/>
    </source>
</evidence>
<dbReference type="Pfam" id="PF01585">
    <property type="entry name" value="G-patch"/>
    <property type="match status" value="1"/>
</dbReference>
<dbReference type="InterPro" id="IPR040169">
    <property type="entry name" value="SUGP1/2"/>
</dbReference>
<name>A0A1W0W8I4_HYPEX</name>
<dbReference type="InterPro" id="IPR000467">
    <property type="entry name" value="G_patch_dom"/>
</dbReference>
<dbReference type="EMBL" id="MTYJ01000169">
    <property type="protein sequence ID" value="OQV11516.1"/>
    <property type="molecule type" value="Genomic_DNA"/>
</dbReference>
<comment type="subcellular location">
    <subcellularLocation>
        <location evidence="1">Nucleus</location>
    </subcellularLocation>
</comment>
<dbReference type="GO" id="GO:0005654">
    <property type="term" value="C:nucleoplasm"/>
    <property type="evidence" value="ECO:0007669"/>
    <property type="project" value="TreeGrafter"/>
</dbReference>
<reference evidence="9" key="1">
    <citation type="submission" date="2017-01" db="EMBL/GenBank/DDBJ databases">
        <title>Comparative genomics of anhydrobiosis in the tardigrade Hypsibius dujardini.</title>
        <authorList>
            <person name="Yoshida Y."/>
            <person name="Koutsovoulos G."/>
            <person name="Laetsch D."/>
            <person name="Stevens L."/>
            <person name="Kumar S."/>
            <person name="Horikawa D."/>
            <person name="Ishino K."/>
            <person name="Komine S."/>
            <person name="Tomita M."/>
            <person name="Blaxter M."/>
            <person name="Arakawa K."/>
        </authorList>
    </citation>
    <scope>NUCLEOTIDE SEQUENCE [LARGE SCALE GENOMIC DNA]</scope>
    <source>
        <strain evidence="9">Z151</strain>
    </source>
</reference>
<dbReference type="InterPro" id="IPR000061">
    <property type="entry name" value="Surp"/>
</dbReference>
<dbReference type="Proteomes" id="UP000192578">
    <property type="component" value="Unassembled WGS sequence"/>
</dbReference>
<feature type="domain" description="G-patch" evidence="7">
    <location>
        <begin position="334"/>
        <end position="380"/>
    </location>
</feature>
<evidence type="ECO:0000256" key="5">
    <source>
        <dbReference type="SAM" id="MobiDB-lite"/>
    </source>
</evidence>
<dbReference type="AlphaFoldDB" id="A0A1W0W8I4"/>
<dbReference type="Pfam" id="PF01805">
    <property type="entry name" value="Surp"/>
    <property type="match status" value="1"/>
</dbReference>
<keyword evidence="3" id="KW-0508">mRNA splicing</keyword>
<evidence type="ECO:0000259" key="6">
    <source>
        <dbReference type="PROSITE" id="PS50128"/>
    </source>
</evidence>
<accession>A0A1W0W8I4</accession>
<evidence type="ECO:0000256" key="2">
    <source>
        <dbReference type="ARBA" id="ARBA00022664"/>
    </source>
</evidence>
<protein>
    <submittedName>
        <fullName evidence="8">SURP and G-patch domain-containing protein 1</fullName>
    </submittedName>
</protein>
<dbReference type="InterPro" id="IPR035967">
    <property type="entry name" value="SWAP/Surp_sf"/>
</dbReference>
<proteinExistence type="predicted"/>
<feature type="domain" description="SURP motif" evidence="6">
    <location>
        <begin position="125"/>
        <end position="167"/>
    </location>
</feature>